<feature type="compositionally biased region" description="Basic and acidic residues" evidence="1">
    <location>
        <begin position="1"/>
        <end position="10"/>
    </location>
</feature>
<name>L7JN52_PYRO1</name>
<evidence type="ECO:0000256" key="1">
    <source>
        <dbReference type="SAM" id="MobiDB-lite"/>
    </source>
</evidence>
<protein>
    <submittedName>
        <fullName evidence="2">Uncharacterized protein</fullName>
    </submittedName>
</protein>
<feature type="region of interest" description="Disordered" evidence="1">
    <location>
        <begin position="1"/>
        <end position="52"/>
    </location>
</feature>
<organism>
    <name type="scientific">Pyricularia oryzae (strain P131)</name>
    <name type="common">Rice blast fungus</name>
    <name type="synonym">Magnaporthe oryzae</name>
    <dbReference type="NCBI Taxonomy" id="1143193"/>
    <lineage>
        <taxon>Eukaryota</taxon>
        <taxon>Fungi</taxon>
        <taxon>Dikarya</taxon>
        <taxon>Ascomycota</taxon>
        <taxon>Pezizomycotina</taxon>
        <taxon>Sordariomycetes</taxon>
        <taxon>Sordariomycetidae</taxon>
        <taxon>Magnaporthales</taxon>
        <taxon>Pyriculariaceae</taxon>
        <taxon>Pyricularia</taxon>
    </lineage>
</organism>
<proteinExistence type="predicted"/>
<dbReference type="AlphaFoldDB" id="L7JN52"/>
<reference evidence="2" key="1">
    <citation type="journal article" date="2012" name="PLoS Genet.">
        <title>Comparative analysis of the genomes of two field isolates of the rice blast fungus Magnaporthe oryzae.</title>
        <authorList>
            <person name="Xue M."/>
            <person name="Yang J."/>
            <person name="Li Z."/>
            <person name="Hu S."/>
            <person name="Yao N."/>
            <person name="Dean R.A."/>
            <person name="Zhao W."/>
            <person name="Shen M."/>
            <person name="Zhang H."/>
            <person name="Li C."/>
            <person name="Liu L."/>
            <person name="Cao L."/>
            <person name="Xu X."/>
            <person name="Xing Y."/>
            <person name="Hsiang T."/>
            <person name="Zhang Z."/>
            <person name="Xu J.R."/>
            <person name="Peng Y.L."/>
        </authorList>
    </citation>
    <scope>NUCLEOTIDE SEQUENCE [LARGE SCALE GENOMIC DNA]</scope>
    <source>
        <strain evidence="2">P131</strain>
    </source>
</reference>
<evidence type="ECO:0000313" key="2">
    <source>
        <dbReference type="EMBL" id="ELQ69488.1"/>
    </source>
</evidence>
<accession>L7JN52</accession>
<dbReference type="EMBL" id="JH795497">
    <property type="protein sequence ID" value="ELQ69488.1"/>
    <property type="molecule type" value="Genomic_DNA"/>
</dbReference>
<gene>
    <name evidence="2" type="ORF">OOW_P131scaffold00150g6</name>
</gene>
<sequence>MNIPGHERNVQAEQMPNLRNLGLSKSSQRPIREPLGSGSGCEHPPPDSPEGLRLGFGGFLNWGNITISANKSWSKLN</sequence>